<protein>
    <submittedName>
        <fullName evidence="3">ABC transporter substrate-binding protein</fullName>
    </submittedName>
</protein>
<name>A0ABT1NJ01_9FIRM</name>
<dbReference type="RefSeq" id="WP_255227790.1">
    <property type="nucleotide sequence ID" value="NZ_JAJEKE010000010.1"/>
</dbReference>
<evidence type="ECO:0000313" key="3">
    <source>
        <dbReference type="EMBL" id="MCQ1530271.1"/>
    </source>
</evidence>
<dbReference type="InterPro" id="IPR026045">
    <property type="entry name" value="Ferric-bd"/>
</dbReference>
<evidence type="ECO:0000256" key="2">
    <source>
        <dbReference type="SAM" id="SignalP"/>
    </source>
</evidence>
<keyword evidence="1 2" id="KW-0732">Signal</keyword>
<dbReference type="Pfam" id="PF13343">
    <property type="entry name" value="SBP_bac_6"/>
    <property type="match status" value="1"/>
</dbReference>
<dbReference type="PANTHER" id="PTHR30006">
    <property type="entry name" value="THIAMINE-BINDING PERIPLASMIC PROTEIN-RELATED"/>
    <property type="match status" value="1"/>
</dbReference>
<sequence length="347" mass="38355">MKRKILAWMLILVMALSLTACANKSGEAANNNGEPEKKSLEGTVLKVVAAYGGKEIIFEEFTKATGVKVEFLDMSSGEVLARVEAEGGKPMADLWFGGGVDSFIAAKDKGLLEQHFSPEAKSIPDNCKDKDGYWNGISYVLVGFMVNNDVLKEKGLEAPKTWADLLDPKYKDEILMADPGISGTNYAMVNGMLQDMGEEEGWKYFEALGKNVPFFAKRGGEPPKKVAAGEAAIGIIPMSGEFIAMEDQFPVKTYYPEDGIPWVPATMAIFKNADNVDAAKAFVDWALSVKGQEIIRDADPRVMMRPEVADHDMMKDVPMDKFLKVDFELFGQQRDEILKIWNEKLAK</sequence>
<organism evidence="3 4">
    <name type="scientific">Lutispora saccharofermentans</name>
    <dbReference type="NCBI Taxonomy" id="3024236"/>
    <lineage>
        <taxon>Bacteria</taxon>
        <taxon>Bacillati</taxon>
        <taxon>Bacillota</taxon>
        <taxon>Clostridia</taxon>
        <taxon>Lutisporales</taxon>
        <taxon>Lutisporaceae</taxon>
        <taxon>Lutispora</taxon>
    </lineage>
</organism>
<dbReference type="Gene3D" id="3.40.190.10">
    <property type="entry name" value="Periplasmic binding protein-like II"/>
    <property type="match status" value="2"/>
</dbReference>
<dbReference type="PANTHER" id="PTHR30006:SF2">
    <property type="entry name" value="ABC TRANSPORTER SUBSTRATE-BINDING PROTEIN"/>
    <property type="match status" value="1"/>
</dbReference>
<feature type="signal peptide" evidence="2">
    <location>
        <begin position="1"/>
        <end position="22"/>
    </location>
</feature>
<dbReference type="PROSITE" id="PS51257">
    <property type="entry name" value="PROKAR_LIPOPROTEIN"/>
    <property type="match status" value="1"/>
</dbReference>
<accession>A0ABT1NJ01</accession>
<dbReference type="CDD" id="cd13544">
    <property type="entry name" value="PBP2_Fbp_like_1"/>
    <property type="match status" value="1"/>
</dbReference>
<dbReference type="PIRSF" id="PIRSF002825">
    <property type="entry name" value="CfbpA"/>
    <property type="match status" value="1"/>
</dbReference>
<dbReference type="Proteomes" id="UP001651880">
    <property type="component" value="Unassembled WGS sequence"/>
</dbReference>
<comment type="caution">
    <text evidence="3">The sequence shown here is derived from an EMBL/GenBank/DDBJ whole genome shotgun (WGS) entry which is preliminary data.</text>
</comment>
<gene>
    <name evidence="3" type="ORF">LJD61_12020</name>
</gene>
<dbReference type="EMBL" id="JAJEKE010000010">
    <property type="protein sequence ID" value="MCQ1530271.1"/>
    <property type="molecule type" value="Genomic_DNA"/>
</dbReference>
<evidence type="ECO:0000313" key="4">
    <source>
        <dbReference type="Proteomes" id="UP001651880"/>
    </source>
</evidence>
<feature type="chain" id="PRO_5046588463" evidence="2">
    <location>
        <begin position="23"/>
        <end position="347"/>
    </location>
</feature>
<proteinExistence type="predicted"/>
<keyword evidence="4" id="KW-1185">Reference proteome</keyword>
<dbReference type="SUPFAM" id="SSF53850">
    <property type="entry name" value="Periplasmic binding protein-like II"/>
    <property type="match status" value="1"/>
</dbReference>
<reference evidence="3 4" key="1">
    <citation type="submission" date="2021-10" db="EMBL/GenBank/DDBJ databases">
        <title>Lutispora strain m25 sp. nov., a thermophilic, non-spore-forming bacterium isolated from a lab-scale methanogenic bioreactor digesting anaerobic sludge.</title>
        <authorList>
            <person name="El Houari A."/>
            <person name="Mcdonald J."/>
        </authorList>
    </citation>
    <scope>NUCLEOTIDE SEQUENCE [LARGE SCALE GENOMIC DNA]</scope>
    <source>
        <strain evidence="4">m25</strain>
    </source>
</reference>
<evidence type="ECO:0000256" key="1">
    <source>
        <dbReference type="ARBA" id="ARBA00022729"/>
    </source>
</evidence>